<dbReference type="Proteomes" id="UP000828251">
    <property type="component" value="Unassembled WGS sequence"/>
</dbReference>
<feature type="compositionally biased region" description="Basic residues" evidence="2">
    <location>
        <begin position="293"/>
        <end position="303"/>
    </location>
</feature>
<evidence type="ECO:0000313" key="3">
    <source>
        <dbReference type="EMBL" id="KAH1092188.1"/>
    </source>
</evidence>
<organism evidence="3 4">
    <name type="scientific">Gossypium stocksii</name>
    <dbReference type="NCBI Taxonomy" id="47602"/>
    <lineage>
        <taxon>Eukaryota</taxon>
        <taxon>Viridiplantae</taxon>
        <taxon>Streptophyta</taxon>
        <taxon>Embryophyta</taxon>
        <taxon>Tracheophyta</taxon>
        <taxon>Spermatophyta</taxon>
        <taxon>Magnoliopsida</taxon>
        <taxon>eudicotyledons</taxon>
        <taxon>Gunneridae</taxon>
        <taxon>Pentapetalae</taxon>
        <taxon>rosids</taxon>
        <taxon>malvids</taxon>
        <taxon>Malvales</taxon>
        <taxon>Malvaceae</taxon>
        <taxon>Malvoideae</taxon>
        <taxon>Gossypium</taxon>
    </lineage>
</organism>
<keyword evidence="4" id="KW-1185">Reference proteome</keyword>
<sequence>MGKLEESMEDAKELHNVLSESVDDLIEQSRQFLTMYLTANRDNVQEFLDSQKKKLTERNDTFKAMVIALNEETMVTIMALSARIKELEGELALRSRKGNNVKCSTQLRGCPKAERVCGDKGSRMMLLRDSFTQNLPKKKLEQSYNGGGTKRCPKVVRSHVGSEYVVKIRLGKDKLRSSKSEERGVHEKDHKEDTGGNVIGDNSGNGKPRVGKKKPNRKRDKFKFFFAMEKSVGKALELGLSAKGVKTKEAKNEKKPMGSFLCHGLHRLRKCPRRPIIEGEDRAEKEPKNLGSTKRKVKAKRAKRSKKNKYSACVVIRMSSRTIQSNPKEKVTMKTLKLGSMRLIFVDTLEGLPPLRKVGCALSFRKVVMQVGQLT</sequence>
<proteinExistence type="predicted"/>
<dbReference type="EMBL" id="JAIQCV010000006">
    <property type="protein sequence ID" value="KAH1092188.1"/>
    <property type="molecule type" value="Genomic_DNA"/>
</dbReference>
<evidence type="ECO:0000313" key="4">
    <source>
        <dbReference type="Proteomes" id="UP000828251"/>
    </source>
</evidence>
<gene>
    <name evidence="3" type="ORF">J1N35_019445</name>
</gene>
<name>A0A9D3VSI5_9ROSI</name>
<feature type="region of interest" description="Disordered" evidence="2">
    <location>
        <begin position="175"/>
        <end position="217"/>
    </location>
</feature>
<evidence type="ECO:0000256" key="1">
    <source>
        <dbReference type="SAM" id="Coils"/>
    </source>
</evidence>
<feature type="coiled-coil region" evidence="1">
    <location>
        <begin position="52"/>
        <end position="90"/>
    </location>
</feature>
<feature type="compositionally biased region" description="Basic and acidic residues" evidence="2">
    <location>
        <begin position="175"/>
        <end position="194"/>
    </location>
</feature>
<dbReference type="AlphaFoldDB" id="A0A9D3VSI5"/>
<keyword evidence="1" id="KW-0175">Coiled coil</keyword>
<feature type="region of interest" description="Disordered" evidence="2">
    <location>
        <begin position="280"/>
        <end position="303"/>
    </location>
</feature>
<protein>
    <submittedName>
        <fullName evidence="3">Uncharacterized protein</fullName>
    </submittedName>
</protein>
<comment type="caution">
    <text evidence="3">The sequence shown here is derived from an EMBL/GenBank/DDBJ whole genome shotgun (WGS) entry which is preliminary data.</text>
</comment>
<reference evidence="3 4" key="1">
    <citation type="journal article" date="2021" name="Plant Biotechnol. J.">
        <title>Multi-omics assisted identification of the key and species-specific regulatory components of drought-tolerant mechanisms in Gossypium stocksii.</title>
        <authorList>
            <person name="Yu D."/>
            <person name="Ke L."/>
            <person name="Zhang D."/>
            <person name="Wu Y."/>
            <person name="Sun Y."/>
            <person name="Mei J."/>
            <person name="Sun J."/>
            <person name="Sun Y."/>
        </authorList>
    </citation>
    <scope>NUCLEOTIDE SEQUENCE [LARGE SCALE GENOMIC DNA]</scope>
    <source>
        <strain evidence="4">cv. E1</strain>
        <tissue evidence="3">Leaf</tissue>
    </source>
</reference>
<evidence type="ECO:0000256" key="2">
    <source>
        <dbReference type="SAM" id="MobiDB-lite"/>
    </source>
</evidence>
<accession>A0A9D3VSI5</accession>